<dbReference type="EMBL" id="BGZK01000486">
    <property type="protein sequence ID" value="GBP46551.1"/>
    <property type="molecule type" value="Genomic_DNA"/>
</dbReference>
<accession>A0A4C1W655</accession>
<dbReference type="Proteomes" id="UP000299102">
    <property type="component" value="Unassembled WGS sequence"/>
</dbReference>
<dbReference type="AlphaFoldDB" id="A0A4C1W655"/>
<sequence length="147" mass="15995">MRLAHPVVIVGDVGRVQFVHVVTGRYHTSGALGRNVCDVLSHNETCGGANCRDTCQLADIESDLGITKMFKTVLAYLTIQAQIKFLSGAYPRPAAITFSSKTRPGGGGCCGRPAGRLSEICPKPEFFLLKYLMDPKRLEYGPVFCSR</sequence>
<evidence type="ECO:0000313" key="1">
    <source>
        <dbReference type="EMBL" id="GBP46551.1"/>
    </source>
</evidence>
<protein>
    <submittedName>
        <fullName evidence="1">Uncharacterized protein</fullName>
    </submittedName>
</protein>
<name>A0A4C1W655_EUMVA</name>
<keyword evidence="2" id="KW-1185">Reference proteome</keyword>
<reference evidence="1 2" key="1">
    <citation type="journal article" date="2019" name="Commun. Biol.">
        <title>The bagworm genome reveals a unique fibroin gene that provides high tensile strength.</title>
        <authorList>
            <person name="Kono N."/>
            <person name="Nakamura H."/>
            <person name="Ohtoshi R."/>
            <person name="Tomita M."/>
            <person name="Numata K."/>
            <person name="Arakawa K."/>
        </authorList>
    </citation>
    <scope>NUCLEOTIDE SEQUENCE [LARGE SCALE GENOMIC DNA]</scope>
</reference>
<evidence type="ECO:0000313" key="2">
    <source>
        <dbReference type="Proteomes" id="UP000299102"/>
    </source>
</evidence>
<comment type="caution">
    <text evidence="1">The sequence shown here is derived from an EMBL/GenBank/DDBJ whole genome shotgun (WGS) entry which is preliminary data.</text>
</comment>
<organism evidence="1 2">
    <name type="scientific">Eumeta variegata</name>
    <name type="common">Bagworm moth</name>
    <name type="synonym">Eumeta japonica</name>
    <dbReference type="NCBI Taxonomy" id="151549"/>
    <lineage>
        <taxon>Eukaryota</taxon>
        <taxon>Metazoa</taxon>
        <taxon>Ecdysozoa</taxon>
        <taxon>Arthropoda</taxon>
        <taxon>Hexapoda</taxon>
        <taxon>Insecta</taxon>
        <taxon>Pterygota</taxon>
        <taxon>Neoptera</taxon>
        <taxon>Endopterygota</taxon>
        <taxon>Lepidoptera</taxon>
        <taxon>Glossata</taxon>
        <taxon>Ditrysia</taxon>
        <taxon>Tineoidea</taxon>
        <taxon>Psychidae</taxon>
        <taxon>Oiketicinae</taxon>
        <taxon>Eumeta</taxon>
    </lineage>
</organism>
<gene>
    <name evidence="1" type="ORF">EVAR_21707_1</name>
</gene>
<proteinExistence type="predicted"/>